<keyword evidence="5" id="KW-0521">NADP</keyword>
<keyword evidence="3" id="KW-0444">Lipid biosynthesis</keyword>
<dbReference type="Pfam" id="PF00106">
    <property type="entry name" value="adh_short"/>
    <property type="match status" value="1"/>
</dbReference>
<dbReference type="EMBL" id="AP027742">
    <property type="protein sequence ID" value="BDZ77602.1"/>
    <property type="molecule type" value="Genomic_DNA"/>
</dbReference>
<dbReference type="PRINTS" id="PR00081">
    <property type="entry name" value="GDHRDH"/>
</dbReference>
<dbReference type="InterPro" id="IPR020904">
    <property type="entry name" value="Sc_DH/Rdtase_CS"/>
</dbReference>
<sequence length="262" mass="29023">MRIAVITGASMGLGREFARQIPKCYRSLDEIWLIARNTDKLEEVKQELTSVNGVYCRLYNSDLLQDEVYNHLQRDMEALKPDIRILVNAAGFGKNASVMATDVKILTDMIQLNCQALTRLTSQCIPFMSGGSRIVNLASAAAFAPQPGAAVYAATKAYVLNYSRALGKELAENGIFVTAVCPGPVDTNFFDTAGTLKIPAKQKLMAKPEQVVRKALLDVRRRRSISIYGAAMKGAKLAVRLSPDRVTDWVMNRMNNKEYNVR</sequence>
<proteinExistence type="inferred from homology"/>
<keyword evidence="8" id="KW-0275">Fatty acid biosynthesis</keyword>
<evidence type="ECO:0000256" key="8">
    <source>
        <dbReference type="ARBA" id="ARBA00023160"/>
    </source>
</evidence>
<evidence type="ECO:0000256" key="2">
    <source>
        <dbReference type="ARBA" id="ARBA00006484"/>
    </source>
</evidence>
<dbReference type="InterPro" id="IPR036291">
    <property type="entry name" value="NAD(P)-bd_dom_sf"/>
</dbReference>
<dbReference type="PANTHER" id="PTHR43086:SF2">
    <property type="entry name" value="HYDROXYSTEROID DEHYDROGENASE-LIKE PROTEIN 1"/>
    <property type="match status" value="1"/>
</dbReference>
<comment type="similarity">
    <text evidence="2 9">Belongs to the short-chain dehydrogenases/reductases (SDR) family.</text>
</comment>
<gene>
    <name evidence="10" type="primary">dltE</name>
    <name evidence="10" type="ORF">Lac1_17850</name>
</gene>
<dbReference type="PRINTS" id="PR00080">
    <property type="entry name" value="SDRFAMILY"/>
</dbReference>
<dbReference type="PANTHER" id="PTHR43086">
    <property type="entry name" value="VERY-LONG-CHAIN 3-OXOOACYL-COA REDUCTASE"/>
    <property type="match status" value="1"/>
</dbReference>
<dbReference type="PROSITE" id="PS00061">
    <property type="entry name" value="ADH_SHORT"/>
    <property type="match status" value="1"/>
</dbReference>
<evidence type="ECO:0000256" key="9">
    <source>
        <dbReference type="RuleBase" id="RU000363"/>
    </source>
</evidence>
<keyword evidence="4" id="KW-0276">Fatty acid metabolism</keyword>
<evidence type="ECO:0000256" key="5">
    <source>
        <dbReference type="ARBA" id="ARBA00022857"/>
    </source>
</evidence>
<organism evidence="10 11">
    <name type="scientific">Claveliimonas bilis</name>
    <dbReference type="NCBI Taxonomy" id="3028070"/>
    <lineage>
        <taxon>Bacteria</taxon>
        <taxon>Bacillati</taxon>
        <taxon>Bacillota</taxon>
        <taxon>Clostridia</taxon>
        <taxon>Lachnospirales</taxon>
        <taxon>Lachnospiraceae</taxon>
        <taxon>Claveliimonas</taxon>
    </lineage>
</organism>
<evidence type="ECO:0000256" key="3">
    <source>
        <dbReference type="ARBA" id="ARBA00022516"/>
    </source>
</evidence>
<evidence type="ECO:0000256" key="4">
    <source>
        <dbReference type="ARBA" id="ARBA00022832"/>
    </source>
</evidence>
<protein>
    <submittedName>
        <fullName evidence="10">Short-chain dehydrogenase</fullName>
    </submittedName>
</protein>
<accession>A0ABM8I3N2</accession>
<evidence type="ECO:0000313" key="10">
    <source>
        <dbReference type="EMBL" id="BDZ77602.1"/>
    </source>
</evidence>
<evidence type="ECO:0000256" key="6">
    <source>
        <dbReference type="ARBA" id="ARBA00023002"/>
    </source>
</evidence>
<dbReference type="Proteomes" id="UP001305815">
    <property type="component" value="Chromosome"/>
</dbReference>
<dbReference type="SUPFAM" id="SSF51735">
    <property type="entry name" value="NAD(P)-binding Rossmann-fold domains"/>
    <property type="match status" value="1"/>
</dbReference>
<evidence type="ECO:0000256" key="1">
    <source>
        <dbReference type="ARBA" id="ARBA00005194"/>
    </source>
</evidence>
<keyword evidence="6" id="KW-0560">Oxidoreductase</keyword>
<reference evidence="11" key="1">
    <citation type="journal article" date="2023" name="Int. J. Syst. Evol. Microbiol.">
        <title>Claveliimonas bilis gen. nov., sp. nov., deoxycholic acid-producing bacteria isolated from human faeces, and reclassification of Sellimonas monacensis Zenner et al. 2021 as Claveliimonas monacensis comb. nov.</title>
        <authorList>
            <person name="Hisatomi A."/>
            <person name="Kastawa N.W.E.P.G."/>
            <person name="Song I."/>
            <person name="Ohkuma M."/>
            <person name="Fukiya S."/>
            <person name="Sakamoto M."/>
        </authorList>
    </citation>
    <scope>NUCLEOTIDE SEQUENCE [LARGE SCALE GENOMIC DNA]</scope>
    <source>
        <strain evidence="11">12BBH14</strain>
    </source>
</reference>
<dbReference type="InterPro" id="IPR002347">
    <property type="entry name" value="SDR_fam"/>
</dbReference>
<comment type="pathway">
    <text evidence="1">Lipid metabolism; fatty acid biosynthesis.</text>
</comment>
<name>A0ABM8I3N2_9FIRM</name>
<dbReference type="PIRSF" id="PIRSF000126">
    <property type="entry name" value="11-beta-HSD1"/>
    <property type="match status" value="1"/>
</dbReference>
<dbReference type="Gene3D" id="3.40.50.720">
    <property type="entry name" value="NAD(P)-binding Rossmann-like Domain"/>
    <property type="match status" value="1"/>
</dbReference>
<evidence type="ECO:0000313" key="11">
    <source>
        <dbReference type="Proteomes" id="UP001305815"/>
    </source>
</evidence>
<evidence type="ECO:0000256" key="7">
    <source>
        <dbReference type="ARBA" id="ARBA00023098"/>
    </source>
</evidence>
<keyword evidence="7" id="KW-0443">Lipid metabolism</keyword>
<keyword evidence="11" id="KW-1185">Reference proteome</keyword>
<dbReference type="RefSeq" id="WP_316264643.1">
    <property type="nucleotide sequence ID" value="NZ_AP027742.1"/>
</dbReference>